<organism evidence="1">
    <name type="scientific">uncultured Caudovirales phage</name>
    <dbReference type="NCBI Taxonomy" id="2100421"/>
    <lineage>
        <taxon>Viruses</taxon>
        <taxon>Duplodnaviria</taxon>
        <taxon>Heunggongvirae</taxon>
        <taxon>Uroviricota</taxon>
        <taxon>Caudoviricetes</taxon>
        <taxon>Peduoviridae</taxon>
        <taxon>Maltschvirus</taxon>
        <taxon>Maltschvirus maltsch</taxon>
    </lineage>
</organism>
<dbReference type="EMBL" id="LR796209">
    <property type="protein sequence ID" value="CAB4127457.1"/>
    <property type="molecule type" value="Genomic_DNA"/>
</dbReference>
<gene>
    <name evidence="1" type="ORF">UFOVP75_206</name>
</gene>
<reference evidence="1" key="1">
    <citation type="submission" date="2020-04" db="EMBL/GenBank/DDBJ databases">
        <authorList>
            <person name="Chiriac C."/>
            <person name="Salcher M."/>
            <person name="Ghai R."/>
            <person name="Kavagutti S V."/>
        </authorList>
    </citation>
    <scope>NUCLEOTIDE SEQUENCE</scope>
</reference>
<evidence type="ECO:0000313" key="1">
    <source>
        <dbReference type="EMBL" id="CAB4127457.1"/>
    </source>
</evidence>
<proteinExistence type="predicted"/>
<name>A0A6J5L2K1_9CAUD</name>
<protein>
    <submittedName>
        <fullName evidence="1">Uncharacterized protein</fullName>
    </submittedName>
</protein>
<sequence length="245" mass="27584">MTLTPKTRALLEEEVLAGRLAADVVDGNLIHLDKLPIINAKFTKQVSFFQLFGKEWDLLKLRAEKKVVDSVYAELYPKGPSAGFKAKYGEEAAKWLAEQGFTEYSGFSPKSVTAEATDFYMGKELHLKIKGYSALPSLNDVRKRIKDGNLTPSASLMVPYLNDIESLQKKFDAESYKFLLEARSKELVKQIRAMICEMAQVRFAIIVGQIWFYEMGSIEENTKTIQLGSAMVSCTAELVEKKFTI</sequence>
<accession>A0A6J5L2K1</accession>